<organism evidence="2 3">
    <name type="scientific">Colletotrichum kahawae</name>
    <name type="common">Coffee berry disease fungus</name>
    <dbReference type="NCBI Taxonomy" id="34407"/>
    <lineage>
        <taxon>Eukaryota</taxon>
        <taxon>Fungi</taxon>
        <taxon>Dikarya</taxon>
        <taxon>Ascomycota</taxon>
        <taxon>Pezizomycotina</taxon>
        <taxon>Sordariomycetes</taxon>
        <taxon>Hypocreomycetidae</taxon>
        <taxon>Glomerellales</taxon>
        <taxon>Glomerellaceae</taxon>
        <taxon>Colletotrichum</taxon>
        <taxon>Colletotrichum gloeosporioides species complex</taxon>
    </lineage>
</organism>
<feature type="region of interest" description="Disordered" evidence="1">
    <location>
        <begin position="60"/>
        <end position="120"/>
    </location>
</feature>
<comment type="caution">
    <text evidence="2">The sequence shown here is derived from an EMBL/GenBank/DDBJ whole genome shotgun (WGS) entry which is preliminary data.</text>
</comment>
<dbReference type="AlphaFoldDB" id="A0AAD9YNE8"/>
<feature type="compositionally biased region" description="Basic and acidic residues" evidence="1">
    <location>
        <begin position="76"/>
        <end position="99"/>
    </location>
</feature>
<dbReference type="EMBL" id="VYYT01000050">
    <property type="protein sequence ID" value="KAK2773978.1"/>
    <property type="molecule type" value="Genomic_DNA"/>
</dbReference>
<evidence type="ECO:0000256" key="1">
    <source>
        <dbReference type="SAM" id="MobiDB-lite"/>
    </source>
</evidence>
<protein>
    <submittedName>
        <fullName evidence="2">Uncharacterized protein</fullName>
    </submittedName>
</protein>
<evidence type="ECO:0000313" key="2">
    <source>
        <dbReference type="EMBL" id="KAK2773978.1"/>
    </source>
</evidence>
<keyword evidence="3" id="KW-1185">Reference proteome</keyword>
<gene>
    <name evidence="2" type="ORF">CKAH01_13323</name>
</gene>
<proteinExistence type="predicted"/>
<feature type="compositionally biased region" description="Low complexity" evidence="1">
    <location>
        <begin position="27"/>
        <end position="38"/>
    </location>
</feature>
<dbReference type="Proteomes" id="UP001281614">
    <property type="component" value="Unassembled WGS sequence"/>
</dbReference>
<feature type="region of interest" description="Disordered" evidence="1">
    <location>
        <begin position="1"/>
        <end position="47"/>
    </location>
</feature>
<evidence type="ECO:0000313" key="3">
    <source>
        <dbReference type="Proteomes" id="UP001281614"/>
    </source>
</evidence>
<name>A0AAD9YNE8_COLKA</name>
<reference evidence="2" key="1">
    <citation type="submission" date="2023-02" db="EMBL/GenBank/DDBJ databases">
        <title>Colletotrichum kahawae CIFC_Que2 genome sequencing and assembly.</title>
        <authorList>
            <person name="Baroncelli R."/>
        </authorList>
    </citation>
    <scope>NUCLEOTIDE SEQUENCE</scope>
    <source>
        <strain evidence="2">CIFC_Que2</strain>
    </source>
</reference>
<accession>A0AAD9YNE8</accession>
<sequence>MSSSTRASENKPPARTLASTNNRDTHTTNNANTADTTNMLSTPLKGRVCTRIPRLSAWRAAHSERSINGNAGAQTPKDKTIQTTNHEGDRADNRDKGHDLASVASGDPFETPAKYKMTIR</sequence>